<protein>
    <submittedName>
        <fullName evidence="9">Carbohydrate ABC transporter permease</fullName>
    </submittedName>
</protein>
<comment type="subcellular location">
    <subcellularLocation>
        <location evidence="1 7">Cell membrane</location>
        <topology evidence="1 7">Multi-pass membrane protein</topology>
    </subcellularLocation>
</comment>
<keyword evidence="2 7" id="KW-0813">Transport</keyword>
<evidence type="ECO:0000313" key="10">
    <source>
        <dbReference type="Proteomes" id="UP000721415"/>
    </source>
</evidence>
<feature type="transmembrane region" description="Helical" evidence="7">
    <location>
        <begin position="64"/>
        <end position="91"/>
    </location>
</feature>
<evidence type="ECO:0000259" key="8">
    <source>
        <dbReference type="PROSITE" id="PS50928"/>
    </source>
</evidence>
<evidence type="ECO:0000256" key="7">
    <source>
        <dbReference type="RuleBase" id="RU363032"/>
    </source>
</evidence>
<evidence type="ECO:0000256" key="2">
    <source>
        <dbReference type="ARBA" id="ARBA00022448"/>
    </source>
</evidence>
<keyword evidence="10" id="KW-1185">Reference proteome</keyword>
<evidence type="ECO:0000256" key="6">
    <source>
        <dbReference type="ARBA" id="ARBA00023136"/>
    </source>
</evidence>
<evidence type="ECO:0000256" key="5">
    <source>
        <dbReference type="ARBA" id="ARBA00022989"/>
    </source>
</evidence>
<dbReference type="Gene3D" id="1.10.3720.10">
    <property type="entry name" value="MetI-like"/>
    <property type="match status" value="1"/>
</dbReference>
<evidence type="ECO:0000256" key="3">
    <source>
        <dbReference type="ARBA" id="ARBA00022475"/>
    </source>
</evidence>
<reference evidence="9 10" key="1">
    <citation type="submission" date="2020-07" db="EMBL/GenBank/DDBJ databases">
        <title>Facklamia lactis sp. nov., isolated from raw milk.</title>
        <authorList>
            <person name="Doll E.V."/>
            <person name="Huptas C."/>
            <person name="Staib L."/>
            <person name="Wenning M."/>
            <person name="Scherer S."/>
        </authorList>
    </citation>
    <scope>NUCLEOTIDE SEQUENCE [LARGE SCALE GENOMIC DNA]</scope>
    <source>
        <strain evidence="9 10">DSM 111018</strain>
    </source>
</reference>
<gene>
    <name evidence="9" type="ORF">HZY91_08570</name>
</gene>
<feature type="domain" description="ABC transmembrane type-1" evidence="8">
    <location>
        <begin position="68"/>
        <end position="258"/>
    </location>
</feature>
<evidence type="ECO:0000256" key="4">
    <source>
        <dbReference type="ARBA" id="ARBA00022692"/>
    </source>
</evidence>
<dbReference type="Proteomes" id="UP000721415">
    <property type="component" value="Unassembled WGS sequence"/>
</dbReference>
<keyword evidence="6 7" id="KW-0472">Membrane</keyword>
<dbReference type="InterPro" id="IPR000515">
    <property type="entry name" value="MetI-like"/>
</dbReference>
<dbReference type="PROSITE" id="PS50928">
    <property type="entry name" value="ABC_TM1"/>
    <property type="match status" value="1"/>
</dbReference>
<proteinExistence type="inferred from homology"/>
<feature type="transmembrane region" description="Helical" evidence="7">
    <location>
        <begin position="103"/>
        <end position="124"/>
    </location>
</feature>
<dbReference type="RefSeq" id="WP_197115858.1">
    <property type="nucleotide sequence ID" value="NZ_JACBXQ010000005.1"/>
</dbReference>
<keyword evidence="3" id="KW-1003">Cell membrane</keyword>
<dbReference type="PANTHER" id="PTHR43744">
    <property type="entry name" value="ABC TRANSPORTER PERMEASE PROTEIN MG189-RELATED-RELATED"/>
    <property type="match status" value="1"/>
</dbReference>
<dbReference type="SUPFAM" id="SSF161098">
    <property type="entry name" value="MetI-like"/>
    <property type="match status" value="1"/>
</dbReference>
<feature type="transmembrane region" description="Helical" evidence="7">
    <location>
        <begin position="7"/>
        <end position="28"/>
    </location>
</feature>
<accession>A0ABS0LTZ3</accession>
<feature type="transmembrane region" description="Helical" evidence="7">
    <location>
        <begin position="186"/>
        <end position="203"/>
    </location>
</feature>
<keyword evidence="4 7" id="KW-0812">Transmembrane</keyword>
<dbReference type="InterPro" id="IPR035906">
    <property type="entry name" value="MetI-like_sf"/>
</dbReference>
<name>A0ABS0LTZ3_9LACT</name>
<dbReference type="PANTHER" id="PTHR43744:SF12">
    <property type="entry name" value="ABC TRANSPORTER PERMEASE PROTEIN MG189-RELATED"/>
    <property type="match status" value="1"/>
</dbReference>
<feature type="transmembrane region" description="Helical" evidence="7">
    <location>
        <begin position="136"/>
        <end position="153"/>
    </location>
</feature>
<sequence length="272" mass="31221">MKNHKKILNYLLLLLLALIFIFPFYWMLVTSFKTRSETLLFPPTMWPTKFQFENYVTAWESGPFIQYTINSIISSLAIVVLQLLTCIPAAYAYSRYQFLGKKLFFAITIITLMIPAQLIFIPVYLQLSKVQLIDTLWALILPWSASAFGIFMIRQAFMQVPKDLINAAELDHANEFQIMTKIMIPYAKPTIITFSLFSFITHWNDYFWPLIMTTTAKARTLPVGISALRNVEAGVAHNIVMAGNVILVIPLLIAFYFAQEQIMNAFTFSGEK</sequence>
<comment type="similarity">
    <text evidence="7">Belongs to the binding-protein-dependent transport system permease family.</text>
</comment>
<dbReference type="Pfam" id="PF00528">
    <property type="entry name" value="BPD_transp_1"/>
    <property type="match status" value="1"/>
</dbReference>
<organism evidence="9 10">
    <name type="scientific">Facklamia lactis</name>
    <dbReference type="NCBI Taxonomy" id="2749967"/>
    <lineage>
        <taxon>Bacteria</taxon>
        <taxon>Bacillati</taxon>
        <taxon>Bacillota</taxon>
        <taxon>Bacilli</taxon>
        <taxon>Lactobacillales</taxon>
        <taxon>Aerococcaceae</taxon>
        <taxon>Facklamia</taxon>
    </lineage>
</organism>
<feature type="transmembrane region" description="Helical" evidence="7">
    <location>
        <begin position="239"/>
        <end position="258"/>
    </location>
</feature>
<comment type="caution">
    <text evidence="9">The sequence shown here is derived from an EMBL/GenBank/DDBJ whole genome shotgun (WGS) entry which is preliminary data.</text>
</comment>
<dbReference type="CDD" id="cd06261">
    <property type="entry name" value="TM_PBP2"/>
    <property type="match status" value="1"/>
</dbReference>
<keyword evidence="5 7" id="KW-1133">Transmembrane helix</keyword>
<evidence type="ECO:0000313" key="9">
    <source>
        <dbReference type="EMBL" id="MBG9986940.1"/>
    </source>
</evidence>
<dbReference type="EMBL" id="JACBXQ010000005">
    <property type="protein sequence ID" value="MBG9986940.1"/>
    <property type="molecule type" value="Genomic_DNA"/>
</dbReference>
<evidence type="ECO:0000256" key="1">
    <source>
        <dbReference type="ARBA" id="ARBA00004651"/>
    </source>
</evidence>